<reference evidence="2" key="1">
    <citation type="submission" date="2020-02" db="EMBL/GenBank/DDBJ databases">
        <authorList>
            <person name="Meier V. D."/>
        </authorList>
    </citation>
    <scope>NUCLEOTIDE SEQUENCE</scope>
    <source>
        <strain evidence="2">AVDCRST_MAG30</strain>
    </source>
</reference>
<feature type="region of interest" description="Disordered" evidence="1">
    <location>
        <begin position="1"/>
        <end position="42"/>
    </location>
</feature>
<dbReference type="EMBL" id="CADCVS010000168">
    <property type="protein sequence ID" value="CAA9485063.1"/>
    <property type="molecule type" value="Genomic_DNA"/>
</dbReference>
<name>A0A6J4S800_9ACTN</name>
<feature type="non-terminal residue" evidence="2">
    <location>
        <position position="1"/>
    </location>
</feature>
<organism evidence="2">
    <name type="scientific">uncultured Solirubrobacteraceae bacterium</name>
    <dbReference type="NCBI Taxonomy" id="1162706"/>
    <lineage>
        <taxon>Bacteria</taxon>
        <taxon>Bacillati</taxon>
        <taxon>Actinomycetota</taxon>
        <taxon>Thermoleophilia</taxon>
        <taxon>Solirubrobacterales</taxon>
        <taxon>Solirubrobacteraceae</taxon>
        <taxon>environmental samples</taxon>
    </lineage>
</organism>
<protein>
    <submittedName>
        <fullName evidence="2">Uncharacterized protein</fullName>
    </submittedName>
</protein>
<feature type="compositionally biased region" description="Low complexity" evidence="1">
    <location>
        <begin position="20"/>
        <end position="42"/>
    </location>
</feature>
<evidence type="ECO:0000256" key="1">
    <source>
        <dbReference type="SAM" id="MobiDB-lite"/>
    </source>
</evidence>
<evidence type="ECO:0000313" key="2">
    <source>
        <dbReference type="EMBL" id="CAA9485063.1"/>
    </source>
</evidence>
<accession>A0A6J4S800</accession>
<gene>
    <name evidence="2" type="ORF">AVDCRST_MAG30-1040</name>
</gene>
<feature type="compositionally biased region" description="Low complexity" evidence="1">
    <location>
        <begin position="1"/>
        <end position="12"/>
    </location>
</feature>
<feature type="non-terminal residue" evidence="2">
    <location>
        <position position="42"/>
    </location>
</feature>
<dbReference type="AlphaFoldDB" id="A0A6J4S800"/>
<proteinExistence type="predicted"/>
<sequence>SSRTSTATSTTARRSRSCGPSSPASWARTSSSGASRGSPSGR</sequence>